<evidence type="ECO:0000313" key="8">
    <source>
        <dbReference type="Proteomes" id="UP001153365"/>
    </source>
</evidence>
<dbReference type="Gene3D" id="3.40.50.1820">
    <property type="entry name" value="alpha/beta hydrolase"/>
    <property type="match status" value="1"/>
</dbReference>
<keyword evidence="5" id="KW-0325">Glycoprotein</keyword>
<keyword evidence="8" id="KW-1185">Reference proteome</keyword>
<accession>A0AAV0B9A7</accession>
<dbReference type="InterPro" id="IPR001563">
    <property type="entry name" value="Peptidase_S10"/>
</dbReference>
<dbReference type="InterPro" id="IPR029058">
    <property type="entry name" value="AB_hydrolase_fold"/>
</dbReference>
<gene>
    <name evidence="7" type="ORF">PPACK8108_LOCUS15730</name>
</gene>
<keyword evidence="4" id="KW-0378">Hydrolase</keyword>
<dbReference type="PANTHER" id="PTHR11802">
    <property type="entry name" value="SERINE PROTEASE FAMILY S10 SERINE CARBOXYPEPTIDASE"/>
    <property type="match status" value="1"/>
</dbReference>
<dbReference type="Pfam" id="PF00450">
    <property type="entry name" value="Peptidase_S10"/>
    <property type="match status" value="1"/>
</dbReference>
<dbReference type="GO" id="GO:0004185">
    <property type="term" value="F:serine-type carboxypeptidase activity"/>
    <property type="evidence" value="ECO:0007669"/>
    <property type="project" value="InterPro"/>
</dbReference>
<evidence type="ECO:0000256" key="2">
    <source>
        <dbReference type="ARBA" id="ARBA00022645"/>
    </source>
</evidence>
<keyword evidence="6" id="KW-0732">Signal</keyword>
<dbReference type="Gene3D" id="1.10.287.410">
    <property type="match status" value="1"/>
</dbReference>
<dbReference type="GO" id="GO:0006508">
    <property type="term" value="P:proteolysis"/>
    <property type="evidence" value="ECO:0007669"/>
    <property type="project" value="UniProtKB-KW"/>
</dbReference>
<dbReference type="Proteomes" id="UP001153365">
    <property type="component" value="Unassembled WGS sequence"/>
</dbReference>
<comment type="similarity">
    <text evidence="1">Belongs to the peptidase S10 family.</text>
</comment>
<dbReference type="SUPFAM" id="SSF53474">
    <property type="entry name" value="alpha/beta-Hydrolases"/>
    <property type="match status" value="1"/>
</dbReference>
<proteinExistence type="inferred from homology"/>
<evidence type="ECO:0000256" key="5">
    <source>
        <dbReference type="ARBA" id="ARBA00023180"/>
    </source>
</evidence>
<name>A0AAV0B9A7_PHAPC</name>
<reference evidence="7" key="1">
    <citation type="submission" date="2022-06" db="EMBL/GenBank/DDBJ databases">
        <authorList>
            <consortium name="SYNGENTA / RWTH Aachen University"/>
        </authorList>
    </citation>
    <scope>NUCLEOTIDE SEQUENCE</scope>
</reference>
<evidence type="ECO:0000256" key="1">
    <source>
        <dbReference type="ARBA" id="ARBA00009431"/>
    </source>
</evidence>
<feature type="signal peptide" evidence="6">
    <location>
        <begin position="1"/>
        <end position="24"/>
    </location>
</feature>
<keyword evidence="3" id="KW-0645">Protease</keyword>
<comment type="caution">
    <text evidence="7">The sequence shown here is derived from an EMBL/GenBank/DDBJ whole genome shotgun (WGS) entry which is preliminary data.</text>
</comment>
<dbReference type="PANTHER" id="PTHR11802:SF64">
    <property type="entry name" value="CARBOXYPEPTIDASE"/>
    <property type="match status" value="1"/>
</dbReference>
<evidence type="ECO:0000256" key="6">
    <source>
        <dbReference type="SAM" id="SignalP"/>
    </source>
</evidence>
<sequence length="474" mass="53370">MFSRILYFCSLLFLSTFLASLSKAETIKPELISLGEKYKKGSYRFVKNSQVCETTPGVTTYSGYIDIGKNMSMFFWFFEARHNPQKAPLTLWLNGGPGCSSLIGLFQENGPCTISPDGQSSVLNPYSWNEHSKLISLYQPISTGYSYGLDDVYTTDQAAPRVWDFFQIFFNTKTFSQYKSHDFAFFTESYGGHYGSVFSKYIISKNELIRSGSEKGYPINLSVLGINNGWYDAEIQYKSYYYYAQGKYNKRFDLVDQNTLKKVKAALYNPGGCLSRLGECRRTGKDSDCSEAGAFCGKNVSELALGVQNPYYFVKNNSDTFPSSSYVQFLAKPSIKHAIGAEVKYEECADAPNDQFAEKGDDSRSVLPHLAKVLDSGLRTILWAGADDFICNTLGGYWAVEAIKWKYQKEFNEAPWKQLVIKGETVGIYKAKGPLTYITIFNAGHELAAYRPAVALEVFRQSINHEGIHNVKYL</sequence>
<evidence type="ECO:0000256" key="4">
    <source>
        <dbReference type="ARBA" id="ARBA00022801"/>
    </source>
</evidence>
<dbReference type="PRINTS" id="PR00724">
    <property type="entry name" value="CRBOXYPTASEC"/>
</dbReference>
<dbReference type="EMBL" id="CALTRL010004223">
    <property type="protein sequence ID" value="CAH7682676.1"/>
    <property type="molecule type" value="Genomic_DNA"/>
</dbReference>
<protein>
    <submittedName>
        <fullName evidence="7">Carboxypeptidase S1</fullName>
    </submittedName>
</protein>
<organism evidence="7 8">
    <name type="scientific">Phakopsora pachyrhizi</name>
    <name type="common">Asian soybean rust disease fungus</name>
    <dbReference type="NCBI Taxonomy" id="170000"/>
    <lineage>
        <taxon>Eukaryota</taxon>
        <taxon>Fungi</taxon>
        <taxon>Dikarya</taxon>
        <taxon>Basidiomycota</taxon>
        <taxon>Pucciniomycotina</taxon>
        <taxon>Pucciniomycetes</taxon>
        <taxon>Pucciniales</taxon>
        <taxon>Phakopsoraceae</taxon>
        <taxon>Phakopsora</taxon>
    </lineage>
</organism>
<evidence type="ECO:0000313" key="7">
    <source>
        <dbReference type="EMBL" id="CAH7682676.1"/>
    </source>
</evidence>
<feature type="chain" id="PRO_5043561093" evidence="6">
    <location>
        <begin position="25"/>
        <end position="474"/>
    </location>
</feature>
<dbReference type="GO" id="GO:0000324">
    <property type="term" value="C:fungal-type vacuole"/>
    <property type="evidence" value="ECO:0007669"/>
    <property type="project" value="TreeGrafter"/>
</dbReference>
<evidence type="ECO:0000256" key="3">
    <source>
        <dbReference type="ARBA" id="ARBA00022670"/>
    </source>
</evidence>
<keyword evidence="2 7" id="KW-0121">Carboxypeptidase</keyword>
<dbReference type="AlphaFoldDB" id="A0AAV0B9A7"/>